<dbReference type="Pfam" id="PF05485">
    <property type="entry name" value="THAP"/>
    <property type="match status" value="1"/>
</dbReference>
<sequence>CIVTTCRNQTMKAVRKVRKRLRFFALPVGEPRRSAWLRFAGREDTKNMPRTPRFCAEHFEPRAYLGNDPRTSGLRWNSLPTLLPAVDETPAPPPRRRRNQGLFGPDQFQIALRRSDEEKEGNANDVQGDSDTEESEAILPDDGPGWGSSSDNSLTQAVTIKTELPEYVEQDEEPSSHLVSVKTEPLCYEDVQEPNSLVPALMKDYTDMTKVTFHFNAEPQVSEETRRQHSVAVVVKIEPPDPTEVYTETVSMGTGVDGSSGNTAMTAVTIKTEPPEFVEQDEEPSSHLVSVKSEPECYEEVWEPRNPVPALTNDFFPTR</sequence>
<evidence type="ECO:0000256" key="4">
    <source>
        <dbReference type="ARBA" id="ARBA00023125"/>
    </source>
</evidence>
<evidence type="ECO:0000256" key="6">
    <source>
        <dbReference type="SAM" id="MobiDB-lite"/>
    </source>
</evidence>
<dbReference type="EMBL" id="GEGO01002492">
    <property type="protein sequence ID" value="JAR92912.1"/>
    <property type="molecule type" value="Transcribed_RNA"/>
</dbReference>
<evidence type="ECO:0000256" key="1">
    <source>
        <dbReference type="ARBA" id="ARBA00022723"/>
    </source>
</evidence>
<dbReference type="PROSITE" id="PS50950">
    <property type="entry name" value="ZF_THAP"/>
    <property type="match status" value="1"/>
</dbReference>
<dbReference type="InterPro" id="IPR006612">
    <property type="entry name" value="THAP_Znf"/>
</dbReference>
<organism evidence="8">
    <name type="scientific">Ixodes ricinus</name>
    <name type="common">Common tick</name>
    <name type="synonym">Acarus ricinus</name>
    <dbReference type="NCBI Taxonomy" id="34613"/>
    <lineage>
        <taxon>Eukaryota</taxon>
        <taxon>Metazoa</taxon>
        <taxon>Ecdysozoa</taxon>
        <taxon>Arthropoda</taxon>
        <taxon>Chelicerata</taxon>
        <taxon>Arachnida</taxon>
        <taxon>Acari</taxon>
        <taxon>Parasitiformes</taxon>
        <taxon>Ixodida</taxon>
        <taxon>Ixodoidea</taxon>
        <taxon>Ixodidae</taxon>
        <taxon>Ixodinae</taxon>
        <taxon>Ixodes</taxon>
    </lineage>
</organism>
<feature type="non-terminal residue" evidence="8">
    <location>
        <position position="1"/>
    </location>
</feature>
<dbReference type="GO" id="GO:0003677">
    <property type="term" value="F:DNA binding"/>
    <property type="evidence" value="ECO:0007669"/>
    <property type="project" value="UniProtKB-UniRule"/>
</dbReference>
<dbReference type="SMART" id="SM00980">
    <property type="entry name" value="THAP"/>
    <property type="match status" value="1"/>
</dbReference>
<evidence type="ECO:0000256" key="2">
    <source>
        <dbReference type="ARBA" id="ARBA00022771"/>
    </source>
</evidence>
<reference evidence="8" key="1">
    <citation type="journal article" date="2018" name="PLoS Negl. Trop. Dis.">
        <title>Sialome diversity of ticks revealed by RNAseq of single tick salivary glands.</title>
        <authorList>
            <person name="Perner J."/>
            <person name="Kropackova S."/>
            <person name="Kopacek P."/>
            <person name="Ribeiro J.M."/>
        </authorList>
    </citation>
    <scope>NUCLEOTIDE SEQUENCE</scope>
    <source>
        <strain evidence="8">Siblings of single egg batch collected in Ceske Budejovice</strain>
        <tissue evidence="8">Salivary glands</tissue>
    </source>
</reference>
<evidence type="ECO:0000256" key="3">
    <source>
        <dbReference type="ARBA" id="ARBA00022833"/>
    </source>
</evidence>
<evidence type="ECO:0000256" key="5">
    <source>
        <dbReference type="PROSITE-ProRule" id="PRU00309"/>
    </source>
</evidence>
<name>A0A147BQY8_IXORI</name>
<dbReference type="SUPFAM" id="SSF57716">
    <property type="entry name" value="Glucocorticoid receptor-like (DNA-binding domain)"/>
    <property type="match status" value="1"/>
</dbReference>
<protein>
    <recommendedName>
        <fullName evidence="7">THAP-type domain-containing protein</fullName>
    </recommendedName>
</protein>
<keyword evidence="1" id="KW-0479">Metal-binding</keyword>
<keyword evidence="4 5" id="KW-0238">DNA-binding</keyword>
<proteinExistence type="predicted"/>
<dbReference type="AlphaFoldDB" id="A0A147BQY8"/>
<keyword evidence="2 5" id="KW-0863">Zinc-finger</keyword>
<feature type="domain" description="THAP-type" evidence="7">
    <location>
        <begin position="1"/>
        <end position="83"/>
    </location>
</feature>
<dbReference type="SMART" id="SM00692">
    <property type="entry name" value="DM3"/>
    <property type="match status" value="1"/>
</dbReference>
<accession>A0A147BQY8</accession>
<evidence type="ECO:0000313" key="8">
    <source>
        <dbReference type="EMBL" id="JAR92912.1"/>
    </source>
</evidence>
<dbReference type="GO" id="GO:0008270">
    <property type="term" value="F:zinc ion binding"/>
    <property type="evidence" value="ECO:0007669"/>
    <property type="project" value="UniProtKB-KW"/>
</dbReference>
<feature type="compositionally biased region" description="Basic and acidic residues" evidence="6">
    <location>
        <begin position="113"/>
        <end position="122"/>
    </location>
</feature>
<keyword evidence="3" id="KW-0862">Zinc</keyword>
<feature type="region of interest" description="Disordered" evidence="6">
    <location>
        <begin position="83"/>
        <end position="152"/>
    </location>
</feature>
<evidence type="ECO:0000259" key="7">
    <source>
        <dbReference type="PROSITE" id="PS50950"/>
    </source>
</evidence>